<evidence type="ECO:0000313" key="3">
    <source>
        <dbReference type="Proteomes" id="UP000054776"/>
    </source>
</evidence>
<keyword evidence="3" id="KW-1185">Reference proteome</keyword>
<dbReference type="Proteomes" id="UP000054776">
    <property type="component" value="Unassembled WGS sequence"/>
</dbReference>
<feature type="compositionally biased region" description="Basic and acidic residues" evidence="1">
    <location>
        <begin position="349"/>
        <end position="366"/>
    </location>
</feature>
<gene>
    <name evidence="2" type="ORF">T01_2795</name>
</gene>
<evidence type="ECO:0000256" key="1">
    <source>
        <dbReference type="SAM" id="MobiDB-lite"/>
    </source>
</evidence>
<feature type="compositionally biased region" description="Polar residues" evidence="1">
    <location>
        <begin position="13"/>
        <end position="24"/>
    </location>
</feature>
<feature type="region of interest" description="Disordered" evidence="1">
    <location>
        <begin position="1"/>
        <end position="24"/>
    </location>
</feature>
<dbReference type="AlphaFoldDB" id="A0A0V1C0S0"/>
<name>A0A0V1C0S0_TRISP</name>
<dbReference type="EMBL" id="JYDH01000002">
    <property type="protein sequence ID" value="KRY42917.1"/>
    <property type="molecule type" value="Genomic_DNA"/>
</dbReference>
<evidence type="ECO:0000313" key="2">
    <source>
        <dbReference type="EMBL" id="KRY42917.1"/>
    </source>
</evidence>
<organism evidence="2 3">
    <name type="scientific">Trichinella spiralis</name>
    <name type="common">Trichina worm</name>
    <dbReference type="NCBI Taxonomy" id="6334"/>
    <lineage>
        <taxon>Eukaryota</taxon>
        <taxon>Metazoa</taxon>
        <taxon>Ecdysozoa</taxon>
        <taxon>Nematoda</taxon>
        <taxon>Enoplea</taxon>
        <taxon>Dorylaimia</taxon>
        <taxon>Trichinellida</taxon>
        <taxon>Trichinellidae</taxon>
        <taxon>Trichinella</taxon>
    </lineage>
</organism>
<feature type="region of interest" description="Disordered" evidence="1">
    <location>
        <begin position="322"/>
        <end position="368"/>
    </location>
</feature>
<accession>A0A0V1C0S0</accession>
<sequence length="500" mass="55491">MNRRAHSKAAVVDNSTSASVSQASPKLTFNTQEKIPQNGQIIVGASTVDELFAQIVVPSVEQTPIHFHIPSVRIAEGYAVGDDPQVEEWTAHALGGHVVSGLVHGIQRTEDDDKKCRTVLAGVEQVGEGLFRIAIPSQALQEAYQSRQNSDQRSYAVDVRTATVQLMAGHGRFGEQHAHTVSVIDLFDVETDEILHVQEYRYQTVHLIAEPKIGKRDKVHGCGETFGQVGEQPASGTAKAAPKWIEQPNQADRQQQQRIKQLGQKADRVGIQISDHGQGGDQQEHRTHFEHLLVGEMAPGIDFKNQHVVDTVALPAVHVNTDEEDVGKKQQKAAKQPHSYPTRFGRRRGQADGEHNDQTENQKRTGVEAQPVRGPGVLFLAERQHAQSLHRRLPVAVHQSVSERLFGQLDQQVDLLVEQKWSRFDIVGTPVVADRILHHFVVLFQNFPEAGRVQLLVILQQYQTQIIFAERLAQLLHRADIVVVVVVVAMAPLNSHQPGQ</sequence>
<dbReference type="InParanoid" id="A0A0V1C0S0"/>
<proteinExistence type="predicted"/>
<reference evidence="2 3" key="1">
    <citation type="submission" date="2015-01" db="EMBL/GenBank/DDBJ databases">
        <title>Evolution of Trichinella species and genotypes.</title>
        <authorList>
            <person name="Korhonen P.K."/>
            <person name="Edoardo P."/>
            <person name="Giuseppe L.R."/>
            <person name="Gasser R.B."/>
        </authorList>
    </citation>
    <scope>NUCLEOTIDE SEQUENCE [LARGE SCALE GENOMIC DNA]</scope>
    <source>
        <strain evidence="2">ISS3</strain>
    </source>
</reference>
<protein>
    <submittedName>
        <fullName evidence="2">Uncharacterized protein</fullName>
    </submittedName>
</protein>
<dbReference type="OrthoDB" id="10372439at2759"/>
<comment type="caution">
    <text evidence="2">The sequence shown here is derived from an EMBL/GenBank/DDBJ whole genome shotgun (WGS) entry which is preliminary data.</text>
</comment>